<evidence type="ECO:0000256" key="1">
    <source>
        <dbReference type="ARBA" id="ARBA00023125"/>
    </source>
</evidence>
<feature type="compositionally biased region" description="Basic and acidic residues" evidence="3">
    <location>
        <begin position="298"/>
        <end position="308"/>
    </location>
</feature>
<proteinExistence type="predicted"/>
<sequence length="342" mass="37619">MAREPKAAPHGFISVEEFIRTRDSVVTGLTSLTGGIHSLITAYINHSNQLLSGQGAEAESLDTAAINQFFVTGGIPTHGGLAGAALGPLKKEKKKRVKKEKDPDAPKRPLTAFFLFSTNARELVKRENPDSTPVEVNNEILRRWNQMDDTEKQRWKDLYSKNNEQYKKDVEHYKAVKGDDAVIEPAAEEEDMEEELVAPEDEDEEEEEEEEPAPPAVAESTDSASDDSEAEPVREPTPPVVKKGKTAAKRKGAKENGQAALAALAANSPSPSIQLHKEVAIPLPEEAPTSSKRKKTVAAKEESPEEPKKKKTRKGTRQEETVEVAPPTVEKTKKKKRKSEGF</sequence>
<gene>
    <name evidence="5" type="ORF">FKW77_008415</name>
</gene>
<evidence type="ECO:0000256" key="2">
    <source>
        <dbReference type="PROSITE-ProRule" id="PRU00267"/>
    </source>
</evidence>
<dbReference type="InterPro" id="IPR009071">
    <property type="entry name" value="HMG_box_dom"/>
</dbReference>
<dbReference type="Pfam" id="PF00505">
    <property type="entry name" value="HMG_box"/>
    <property type="match status" value="1"/>
</dbReference>
<dbReference type="SUPFAM" id="SSF47095">
    <property type="entry name" value="HMG-box"/>
    <property type="match status" value="1"/>
</dbReference>
<name>A0A517L5Y0_9PEZI</name>
<dbReference type="STRING" id="50376.A0A517L5Y0"/>
<dbReference type="EMBL" id="CP042189">
    <property type="protein sequence ID" value="QDS71043.1"/>
    <property type="molecule type" value="Genomic_DNA"/>
</dbReference>
<feature type="region of interest" description="Disordered" evidence="3">
    <location>
        <begin position="177"/>
        <end position="342"/>
    </location>
</feature>
<evidence type="ECO:0000313" key="5">
    <source>
        <dbReference type="EMBL" id="QDS71043.1"/>
    </source>
</evidence>
<organism evidence="5 6">
    <name type="scientific">Venturia effusa</name>
    <dbReference type="NCBI Taxonomy" id="50376"/>
    <lineage>
        <taxon>Eukaryota</taxon>
        <taxon>Fungi</taxon>
        <taxon>Dikarya</taxon>
        <taxon>Ascomycota</taxon>
        <taxon>Pezizomycotina</taxon>
        <taxon>Dothideomycetes</taxon>
        <taxon>Pleosporomycetidae</taxon>
        <taxon>Venturiales</taxon>
        <taxon>Venturiaceae</taxon>
        <taxon>Venturia</taxon>
    </lineage>
</organism>
<dbReference type="PANTHER" id="PTHR48112:SF5">
    <property type="entry name" value="BOX PROTEIN, PUTATIVE (AFU_ORTHOLOGUE AFUA_1G04550)-RELATED"/>
    <property type="match status" value="1"/>
</dbReference>
<keyword evidence="1 2" id="KW-0238">DNA-binding</keyword>
<feature type="compositionally biased region" description="Acidic residues" evidence="3">
    <location>
        <begin position="186"/>
        <end position="212"/>
    </location>
</feature>
<evidence type="ECO:0000313" key="6">
    <source>
        <dbReference type="Proteomes" id="UP000316270"/>
    </source>
</evidence>
<dbReference type="InterPro" id="IPR036910">
    <property type="entry name" value="HMG_box_dom_sf"/>
</dbReference>
<dbReference type="Proteomes" id="UP000316270">
    <property type="component" value="Chromosome 5"/>
</dbReference>
<dbReference type="GO" id="GO:0003677">
    <property type="term" value="F:DNA binding"/>
    <property type="evidence" value="ECO:0007669"/>
    <property type="project" value="UniProtKB-UniRule"/>
</dbReference>
<dbReference type="SMART" id="SM00398">
    <property type="entry name" value="HMG"/>
    <property type="match status" value="1"/>
</dbReference>
<feature type="domain" description="HMG box" evidence="4">
    <location>
        <begin position="106"/>
        <end position="174"/>
    </location>
</feature>
<keyword evidence="6" id="KW-1185">Reference proteome</keyword>
<protein>
    <recommendedName>
        <fullName evidence="4">HMG box domain-containing protein</fullName>
    </recommendedName>
</protein>
<keyword evidence="2" id="KW-0539">Nucleus</keyword>
<dbReference type="PANTHER" id="PTHR48112">
    <property type="entry name" value="HIGH MOBILITY GROUP PROTEIN DSP1"/>
    <property type="match status" value="1"/>
</dbReference>
<accession>A0A517L5Y0</accession>
<dbReference type="GO" id="GO:0005634">
    <property type="term" value="C:nucleus"/>
    <property type="evidence" value="ECO:0007669"/>
    <property type="project" value="UniProtKB-UniRule"/>
</dbReference>
<dbReference type="Gene3D" id="1.10.30.10">
    <property type="entry name" value="High mobility group box domain"/>
    <property type="match status" value="1"/>
</dbReference>
<feature type="compositionally biased region" description="Basic residues" evidence="3">
    <location>
        <begin position="332"/>
        <end position="342"/>
    </location>
</feature>
<dbReference type="PROSITE" id="PS50118">
    <property type="entry name" value="HMG_BOX_2"/>
    <property type="match status" value="1"/>
</dbReference>
<feature type="DNA-binding region" description="HMG box" evidence="2">
    <location>
        <begin position="106"/>
        <end position="174"/>
    </location>
</feature>
<feature type="compositionally biased region" description="Basic residues" evidence="3">
    <location>
        <begin position="242"/>
        <end position="252"/>
    </location>
</feature>
<dbReference type="AlphaFoldDB" id="A0A517L5Y0"/>
<evidence type="ECO:0000256" key="3">
    <source>
        <dbReference type="SAM" id="MobiDB-lite"/>
    </source>
</evidence>
<dbReference type="InterPro" id="IPR050342">
    <property type="entry name" value="HMGB"/>
</dbReference>
<evidence type="ECO:0000259" key="4">
    <source>
        <dbReference type="PROSITE" id="PS50118"/>
    </source>
</evidence>
<dbReference type="OrthoDB" id="5550281at2759"/>
<reference evidence="5 6" key="1">
    <citation type="submission" date="2019-07" db="EMBL/GenBank/DDBJ databases">
        <title>Finished genome of Venturia effusa.</title>
        <authorList>
            <person name="Young C.A."/>
            <person name="Cox M.P."/>
            <person name="Ganley A.R.D."/>
            <person name="David W.J."/>
        </authorList>
    </citation>
    <scope>NUCLEOTIDE SEQUENCE [LARGE SCALE GENOMIC DNA]</scope>
    <source>
        <strain evidence="6">albino</strain>
    </source>
</reference>